<name>A0ABM5IAR8_DIAVI</name>
<feature type="domain" description="C2H2-type" evidence="9">
    <location>
        <begin position="379"/>
        <end position="406"/>
    </location>
</feature>
<dbReference type="PANTHER" id="PTHR24388:SF104">
    <property type="entry name" value="AT-RICH BINDING PROTEIN-RELATED"/>
    <property type="match status" value="1"/>
</dbReference>
<keyword evidence="5" id="KW-0539">Nucleus</keyword>
<evidence type="ECO:0000256" key="1">
    <source>
        <dbReference type="ARBA" id="ARBA00022723"/>
    </source>
</evidence>
<keyword evidence="3 7" id="KW-0863">Zinc-finger</keyword>
<evidence type="ECO:0000256" key="4">
    <source>
        <dbReference type="ARBA" id="ARBA00022833"/>
    </source>
</evidence>
<dbReference type="InterPro" id="IPR050527">
    <property type="entry name" value="Snail/Krueppel_Znf"/>
</dbReference>
<feature type="compositionally biased region" description="Acidic residues" evidence="8">
    <location>
        <begin position="59"/>
        <end position="70"/>
    </location>
</feature>
<reference evidence="10" key="1">
    <citation type="submission" date="2025-05" db="UniProtKB">
        <authorList>
            <consortium name="EnsemblMetazoa"/>
        </authorList>
    </citation>
    <scope>IDENTIFICATION</scope>
</reference>
<protein>
    <recommendedName>
        <fullName evidence="9">C2H2-type domain-containing protein</fullName>
    </recommendedName>
</protein>
<evidence type="ECO:0000256" key="7">
    <source>
        <dbReference type="PROSITE-ProRule" id="PRU00042"/>
    </source>
</evidence>
<evidence type="ECO:0000256" key="2">
    <source>
        <dbReference type="ARBA" id="ARBA00022737"/>
    </source>
</evidence>
<evidence type="ECO:0000313" key="10">
    <source>
        <dbReference type="EnsemblMetazoa" id="XP_028128754.2"/>
    </source>
</evidence>
<feature type="domain" description="C2H2-type" evidence="9">
    <location>
        <begin position="702"/>
        <end position="730"/>
    </location>
</feature>
<feature type="compositionally biased region" description="Basic residues" evidence="8">
    <location>
        <begin position="18"/>
        <end position="30"/>
    </location>
</feature>
<feature type="domain" description="C2H2-type" evidence="9">
    <location>
        <begin position="671"/>
        <end position="698"/>
    </location>
</feature>
<feature type="domain" description="C2H2-type" evidence="9">
    <location>
        <begin position="736"/>
        <end position="764"/>
    </location>
</feature>
<evidence type="ECO:0000259" key="9">
    <source>
        <dbReference type="PROSITE" id="PS50157"/>
    </source>
</evidence>
<feature type="region of interest" description="Disordered" evidence="8">
    <location>
        <begin position="1"/>
        <end position="96"/>
    </location>
</feature>
<feature type="domain" description="C2H2-type" evidence="9">
    <location>
        <begin position="323"/>
        <end position="350"/>
    </location>
</feature>
<comment type="similarity">
    <text evidence="6">Belongs to the snail C2H2-type zinc-finger protein family.</text>
</comment>
<feature type="domain" description="C2H2-type" evidence="9">
    <location>
        <begin position="767"/>
        <end position="794"/>
    </location>
</feature>
<feature type="domain" description="C2H2-type" evidence="9">
    <location>
        <begin position="103"/>
        <end position="131"/>
    </location>
</feature>
<proteinExistence type="inferred from homology"/>
<feature type="domain" description="C2H2-type" evidence="9">
    <location>
        <begin position="144"/>
        <end position="171"/>
    </location>
</feature>
<dbReference type="EnsemblMetazoa" id="XM_028272953.2">
    <property type="protein sequence ID" value="XP_028128754.2"/>
    <property type="gene ID" value="LOC114325029"/>
</dbReference>
<feature type="domain" description="C2H2-type" evidence="9">
    <location>
        <begin position="227"/>
        <end position="254"/>
    </location>
</feature>
<feature type="region of interest" description="Disordered" evidence="8">
    <location>
        <begin position="457"/>
        <end position="485"/>
    </location>
</feature>
<dbReference type="Gene3D" id="3.30.160.60">
    <property type="entry name" value="Classic Zinc Finger"/>
    <property type="match status" value="13"/>
</dbReference>
<dbReference type="Proteomes" id="UP001652700">
    <property type="component" value="Unplaced"/>
</dbReference>
<accession>A0ABM5IAR8</accession>
<dbReference type="SMART" id="SM00355">
    <property type="entry name" value="ZnF_C2H2"/>
    <property type="match status" value="21"/>
</dbReference>
<dbReference type="PANTHER" id="PTHR24388">
    <property type="entry name" value="ZINC FINGER PROTEIN"/>
    <property type="match status" value="1"/>
</dbReference>
<feature type="domain" description="C2H2-type" evidence="9">
    <location>
        <begin position="170"/>
        <end position="197"/>
    </location>
</feature>
<feature type="domain" description="C2H2-type" evidence="9">
    <location>
        <begin position="822"/>
        <end position="849"/>
    </location>
</feature>
<dbReference type="SUPFAM" id="SSF57667">
    <property type="entry name" value="beta-beta-alpha zinc fingers"/>
    <property type="match status" value="9"/>
</dbReference>
<evidence type="ECO:0000313" key="11">
    <source>
        <dbReference type="Proteomes" id="UP001652700"/>
    </source>
</evidence>
<evidence type="ECO:0000256" key="3">
    <source>
        <dbReference type="ARBA" id="ARBA00022771"/>
    </source>
</evidence>
<dbReference type="GeneID" id="114325029"/>
<sequence>MTTESARLKVSSNQNYKRNWRAPLKRKSKRSIKEPKEIPNTNTRPTRTRKPKKEIFVTESEEEITDDDEFQPYTKRNKRSAKRVTADDKPKKPRKPYNILRQWPCKKCGEIFSTKRELSGHRKEEHGSEEPEHTYEYDMIQDLYVCNTCSAEFTDTKEVEEHIKQHDEHYECSICNLKFKKLYDFGTHNYSHDPDKLFRCPICPYNTPKRTGFLVHVNYTHLKKFSYVCMTCGKGFNDLVLYKEHDNEHLGIKPFACVVCSKMFTYSRYLFTHQLRSHRVGIEGQLLPNQCSICNKVFSKSVTLEKHLEEKHTKSNLPHAKKHLCDTCGKGFAQKNKLRIHYRVHTGFKPYTCTYCEKSFTKKDYLVMHERVHSGEKPYSCEYCGKCFSQGAPLRIHLRTHTGERPYVCLICSAGFTSRGALNMHCRHCVGGSTGDALDLTIDTVLVIQTNSNANNDKTTSTGKQKMIKGSLKNTKTDKTKRKKSITIKSKAIKNPGVIKNTEKYKNPFDYSVHFKNPKNQPSTVKERQNTKKFVWDCQICCKEHESKESLLEHYEIHKTIAEQLEDCSEDEGDKTLLDPEEEKVSCDLCLATFTDKWKYHSHLQQQHRSKDNYCDICKRNYANQYSLSIHNATHSSDPKTYVCVICKSFSTQVTDSLFSHIRSEHVKEELYCSECDTHFFSKDWLEDHKMFHKMYKQFEPKGCKVCSREFTTTKQLLVHIQESHSDNSLIPFKKYKCTTCNLTLPYKKNLDQHMEHMHSSEEKKSFLCTDCGHSFASISRLTDHMKIHKEGQYVCSFCDKKFKKKPYLNMHLRTHTGERPHKCHLCDQTFSQRSPLTIHLRKHVGERPYPCRKCQKGWFTKTTRDYHEKTCKK</sequence>
<dbReference type="InterPro" id="IPR036236">
    <property type="entry name" value="Znf_C2H2_sf"/>
</dbReference>
<dbReference type="PROSITE" id="PS00028">
    <property type="entry name" value="ZINC_FINGER_C2H2_1"/>
    <property type="match status" value="16"/>
</dbReference>
<evidence type="ECO:0000256" key="8">
    <source>
        <dbReference type="SAM" id="MobiDB-lite"/>
    </source>
</evidence>
<evidence type="ECO:0000256" key="5">
    <source>
        <dbReference type="ARBA" id="ARBA00023242"/>
    </source>
</evidence>
<dbReference type="RefSeq" id="XP_028128754.2">
    <property type="nucleotide sequence ID" value="XM_028272953.2"/>
</dbReference>
<evidence type="ECO:0000256" key="6">
    <source>
        <dbReference type="ARBA" id="ARBA00037948"/>
    </source>
</evidence>
<keyword evidence="4" id="KW-0862">Zinc</keyword>
<feature type="domain" description="C2H2-type" evidence="9">
    <location>
        <begin position="255"/>
        <end position="278"/>
    </location>
</feature>
<feature type="domain" description="C2H2-type" evidence="9">
    <location>
        <begin position="289"/>
        <end position="317"/>
    </location>
</feature>
<organism evidence="10 11">
    <name type="scientific">Diabrotica virgifera virgifera</name>
    <name type="common">western corn rootworm</name>
    <dbReference type="NCBI Taxonomy" id="50390"/>
    <lineage>
        <taxon>Eukaryota</taxon>
        <taxon>Metazoa</taxon>
        <taxon>Ecdysozoa</taxon>
        <taxon>Arthropoda</taxon>
        <taxon>Hexapoda</taxon>
        <taxon>Insecta</taxon>
        <taxon>Pterygota</taxon>
        <taxon>Neoptera</taxon>
        <taxon>Endopterygota</taxon>
        <taxon>Coleoptera</taxon>
        <taxon>Polyphaga</taxon>
        <taxon>Cucujiformia</taxon>
        <taxon>Chrysomeloidea</taxon>
        <taxon>Chrysomelidae</taxon>
        <taxon>Galerucinae</taxon>
        <taxon>Diabroticina</taxon>
        <taxon>Diabroticites</taxon>
        <taxon>Diabrotica</taxon>
    </lineage>
</organism>
<feature type="domain" description="C2H2-type" evidence="9">
    <location>
        <begin position="794"/>
        <end position="821"/>
    </location>
</feature>
<keyword evidence="2" id="KW-0677">Repeat</keyword>
<dbReference type="Pfam" id="PF00096">
    <property type="entry name" value="zf-C2H2"/>
    <property type="match status" value="8"/>
</dbReference>
<feature type="domain" description="C2H2-type" evidence="9">
    <location>
        <begin position="351"/>
        <end position="378"/>
    </location>
</feature>
<feature type="compositionally biased region" description="Polar residues" evidence="8">
    <location>
        <begin position="1"/>
        <end position="17"/>
    </location>
</feature>
<dbReference type="Pfam" id="PF13912">
    <property type="entry name" value="zf-C2H2_6"/>
    <property type="match status" value="1"/>
</dbReference>
<dbReference type="InterPro" id="IPR013087">
    <property type="entry name" value="Znf_C2H2_type"/>
</dbReference>
<feature type="domain" description="C2H2-type" evidence="9">
    <location>
        <begin position="613"/>
        <end position="640"/>
    </location>
</feature>
<keyword evidence="11" id="KW-1185">Reference proteome</keyword>
<keyword evidence="1" id="KW-0479">Metal-binding</keyword>
<dbReference type="PROSITE" id="PS50157">
    <property type="entry name" value="ZINC_FINGER_C2H2_2"/>
    <property type="match status" value="16"/>
</dbReference>